<comment type="similarity">
    <text evidence="1">Belongs to the sulfatase family.</text>
</comment>
<sequence length="1338" mass="144343">MKPIHALLWRSTLCCASLITALPAHAAISAGNSIGIDFGNNTSPNPPHWNVLDSPGDDIAVDSVISTMGTILTGISFTTEINGTSGDNADSTVSASHPSIPTNAQEDWWFENANAGAFTFTFSGLDDGFEYALTIGANRTGANATQQANGSTRWEVNGNAITTVVDDPETAYVTFSGLSSSGGVLTITSADNDGNTVGAVSALLLTAIDPAPVSQESIKIDFGTTPPASTHWNQFAMESATTSLPNLVRSSDGSATSVGISISGISGNGANHLAGSGSDDATIYADHIFAQNESPDDTLTVTISGLDDSKTYDLSGGFLRNSASFEHQWTVGSDIRSNSYDGTNVDGYEDFTGITPTAGEIVLTISDISTSDNWASIAELTISAESFDDAPPQAFTQNLRTEPGSPLEITLTGSGSDLVYTIESDPGNGVLTGSGQTWSYSPNGDFSGTDAFTFSVTDGDNGSEIVTVTITVAEKGPNFILFLTDDQGYNDLGVYGSPHILTPRIDAMAAEGIRFTSGYVPMPVCGPCRAGILTGCYPIRIAEHNNEKHHHTEPHAEEIMIPELLKNAGYTSALIGKWHNSGEGSRASSFNPGRGPIDQGFDYFYGTPSHNGVRAVDTGTNVQTAIVRADITGSAHADSDLTQSEADQMIYNYTHEAMDFMENAHNANQPFFLKLAHNMPHVSLATRQSYRDSAAARGLDVYTAVVEELDWSMGAILDKLDELGIEEDTFIIYSSDNGPWTQSNLEGYYGSAFPLRGSKMRSLEGGPRVPFIVRWPGTITPNVVSDEIVTLMDLFPTFMDYANVLIPDDLEIDGKNIRGLIEGTETESPHEYYYYYVYTQLAAIRDTRWKLTLPRRNNPASAWMAFWRGWQDRVDEVELYDLDTDPEETTNLAAQYPEIVQRLLEQVEIARSELGDKDRIGSGARFFDDPATRRPDITDYNNNATKPYVDEPLTGLPISVKTKKDSAWVSYDEPGVFSSVELVWAYEDQGQADSTTWATAAGGGSANLGAVTDQDPIGHEITGLNPFRQYIYRFILTGASGTRWSIPAPIQPERETESAYTIGIDFSNGGNTEGSGAEPNWNSIAGNTTLTEVYDAQTGTILPGVTIQTTGINTGEMTASNLGFGEAEYGNYLDTPFSDLSANDGVSTASGSIQVQLSGLNDLYCYDIQLLAMPETNTSLTNLTITAGGSSQTRTYASFRPYINNDQAPFTNSDFVLSNPFYSRPIIVPASFEDLSTDGSGNLTITLSDDEAIPLNAIHITAKHTQSLHEITAGSNVRFWLNQVPEGRRFEMEQSSDLETWVPVDPAQQLDAPSDTPLEHPIDLAEPKMFFRLQENPQ</sequence>
<accession>A0ABW5DZE0</accession>
<keyword evidence="3" id="KW-0378">Hydrolase</keyword>
<evidence type="ECO:0000259" key="6">
    <source>
        <dbReference type="Pfam" id="PF00884"/>
    </source>
</evidence>
<reference evidence="8" key="1">
    <citation type="journal article" date="2019" name="Int. J. Syst. Evol. Microbiol.">
        <title>The Global Catalogue of Microorganisms (GCM) 10K type strain sequencing project: providing services to taxonomists for standard genome sequencing and annotation.</title>
        <authorList>
            <consortium name="The Broad Institute Genomics Platform"/>
            <consortium name="The Broad Institute Genome Sequencing Center for Infectious Disease"/>
            <person name="Wu L."/>
            <person name="Ma J."/>
        </authorList>
    </citation>
    <scope>NUCLEOTIDE SEQUENCE [LARGE SCALE GENOMIC DNA]</scope>
    <source>
        <strain evidence="8">JCM 16545</strain>
    </source>
</reference>
<dbReference type="Pfam" id="PF17963">
    <property type="entry name" value="Big_9"/>
    <property type="match status" value="1"/>
</dbReference>
<dbReference type="InterPro" id="IPR050738">
    <property type="entry name" value="Sulfatase"/>
</dbReference>
<evidence type="ECO:0000256" key="3">
    <source>
        <dbReference type="ARBA" id="ARBA00022801"/>
    </source>
</evidence>
<dbReference type="Proteomes" id="UP001597297">
    <property type="component" value="Unassembled WGS sequence"/>
</dbReference>
<dbReference type="Gene3D" id="3.40.720.10">
    <property type="entry name" value="Alkaline Phosphatase, subunit A"/>
    <property type="match status" value="1"/>
</dbReference>
<evidence type="ECO:0000313" key="8">
    <source>
        <dbReference type="Proteomes" id="UP001597297"/>
    </source>
</evidence>
<dbReference type="InterPro" id="IPR024607">
    <property type="entry name" value="Sulfatase_CS"/>
</dbReference>
<keyword evidence="5" id="KW-0732">Signal</keyword>
<dbReference type="RefSeq" id="WP_377094223.1">
    <property type="nucleotide sequence ID" value="NZ_JBHSJM010000001.1"/>
</dbReference>
<keyword evidence="2" id="KW-0479">Metal-binding</keyword>
<evidence type="ECO:0000313" key="7">
    <source>
        <dbReference type="EMBL" id="MFD2275697.1"/>
    </source>
</evidence>
<dbReference type="PANTHER" id="PTHR42693:SF53">
    <property type="entry name" value="ENDO-4-O-SULFATASE"/>
    <property type="match status" value="1"/>
</dbReference>
<dbReference type="PROSITE" id="PS00149">
    <property type="entry name" value="SULFATASE_2"/>
    <property type="match status" value="1"/>
</dbReference>
<protein>
    <submittedName>
        <fullName evidence="7">Sulfatase-like hydrolase/transferase</fullName>
    </submittedName>
</protein>
<proteinExistence type="inferred from homology"/>
<dbReference type="PANTHER" id="PTHR42693">
    <property type="entry name" value="ARYLSULFATASE FAMILY MEMBER"/>
    <property type="match status" value="1"/>
</dbReference>
<feature type="domain" description="Sulfatase N-terminal" evidence="6">
    <location>
        <begin position="477"/>
        <end position="804"/>
    </location>
</feature>
<feature type="signal peptide" evidence="5">
    <location>
        <begin position="1"/>
        <end position="26"/>
    </location>
</feature>
<feature type="chain" id="PRO_5045419335" evidence="5">
    <location>
        <begin position="27"/>
        <end position="1338"/>
    </location>
</feature>
<dbReference type="InterPro" id="IPR000917">
    <property type="entry name" value="Sulfatase_N"/>
</dbReference>
<dbReference type="InterPro" id="IPR017850">
    <property type="entry name" value="Alkaline_phosphatase_core_sf"/>
</dbReference>
<evidence type="ECO:0000256" key="2">
    <source>
        <dbReference type="ARBA" id="ARBA00022723"/>
    </source>
</evidence>
<evidence type="ECO:0000256" key="1">
    <source>
        <dbReference type="ARBA" id="ARBA00008779"/>
    </source>
</evidence>
<keyword evidence="4" id="KW-0106">Calcium</keyword>
<dbReference type="SUPFAM" id="SSF53649">
    <property type="entry name" value="Alkaline phosphatase-like"/>
    <property type="match status" value="1"/>
</dbReference>
<organism evidence="7 8">
    <name type="scientific">Rubritalea spongiae</name>
    <dbReference type="NCBI Taxonomy" id="430797"/>
    <lineage>
        <taxon>Bacteria</taxon>
        <taxon>Pseudomonadati</taxon>
        <taxon>Verrucomicrobiota</taxon>
        <taxon>Verrucomicrobiia</taxon>
        <taxon>Verrucomicrobiales</taxon>
        <taxon>Rubritaleaceae</taxon>
        <taxon>Rubritalea</taxon>
    </lineage>
</organism>
<evidence type="ECO:0000256" key="4">
    <source>
        <dbReference type="ARBA" id="ARBA00022837"/>
    </source>
</evidence>
<keyword evidence="8" id="KW-1185">Reference proteome</keyword>
<name>A0ABW5DZE0_9BACT</name>
<gene>
    <name evidence="7" type="ORF">ACFSQZ_04375</name>
</gene>
<dbReference type="Pfam" id="PF00884">
    <property type="entry name" value="Sulfatase"/>
    <property type="match status" value="1"/>
</dbReference>
<dbReference type="Gene3D" id="2.60.40.3440">
    <property type="match status" value="1"/>
</dbReference>
<comment type="caution">
    <text evidence="7">The sequence shown here is derived from an EMBL/GenBank/DDBJ whole genome shotgun (WGS) entry which is preliminary data.</text>
</comment>
<dbReference type="Pfam" id="PF14707">
    <property type="entry name" value="Sulfatase_C"/>
    <property type="match status" value="1"/>
</dbReference>
<dbReference type="EMBL" id="JBHUJC010000012">
    <property type="protein sequence ID" value="MFD2275697.1"/>
    <property type="molecule type" value="Genomic_DNA"/>
</dbReference>
<evidence type="ECO:0000256" key="5">
    <source>
        <dbReference type="SAM" id="SignalP"/>
    </source>
</evidence>
<dbReference type="Gene3D" id="3.30.1120.10">
    <property type="match status" value="1"/>
</dbReference>